<dbReference type="PANTHER" id="PTHR42967">
    <property type="entry name" value="METAL DEPENDENT HYDROLASE"/>
    <property type="match status" value="1"/>
</dbReference>
<dbReference type="Gene3D" id="3.60.15.10">
    <property type="entry name" value="Ribonuclease Z/Hydroxyacylglutathione hydrolase-like"/>
    <property type="match status" value="1"/>
</dbReference>
<dbReference type="Pfam" id="PF13483">
    <property type="entry name" value="Lactamase_B_3"/>
    <property type="match status" value="1"/>
</dbReference>
<evidence type="ECO:0000313" key="1">
    <source>
        <dbReference type="EMBL" id="SPF46271.1"/>
    </source>
</evidence>
<evidence type="ECO:0008006" key="3">
    <source>
        <dbReference type="Google" id="ProtNLM"/>
    </source>
</evidence>
<sequence>MNIKWFGQSCFTIISDNGSRIVIDPFDKKIGYPLPNLEADIVTTSHNHSDHNNVSIVRGKFKHLDKPGQYLESGIVISGISTFHDNNGGTFRGKNIVFKYTIDDINVCHCGDLGHKFSPKQLEQIGSVDILLLPVGGLATINALAAVEVMEQLKPVITIPMHYRTKALGLLGYLFSPVEKFLSLSTKTTMTSKNLSLTKEDLETYRGIVVLDYMA</sequence>
<evidence type="ECO:0000313" key="2">
    <source>
        <dbReference type="Proteomes" id="UP000238916"/>
    </source>
</evidence>
<dbReference type="OrthoDB" id="9789133at2"/>
<protein>
    <recommendedName>
        <fullName evidence="3">MBL fold metallo-hydrolase</fullName>
    </recommendedName>
</protein>
<proteinExistence type="predicted"/>
<dbReference type="SUPFAM" id="SSF56281">
    <property type="entry name" value="Metallo-hydrolase/oxidoreductase"/>
    <property type="match status" value="1"/>
</dbReference>
<accession>A0A2U3L2Z7</accession>
<name>A0A2U3L2Z7_9FIRM</name>
<dbReference type="PANTHER" id="PTHR42967:SF1">
    <property type="entry name" value="MBL FOLD METALLO-HYDROLASE"/>
    <property type="match status" value="1"/>
</dbReference>
<dbReference type="EMBL" id="OMOF01000278">
    <property type="protein sequence ID" value="SPF46271.1"/>
    <property type="molecule type" value="Genomic_DNA"/>
</dbReference>
<dbReference type="InterPro" id="IPR036866">
    <property type="entry name" value="RibonucZ/Hydroxyglut_hydro"/>
</dbReference>
<reference evidence="2" key="1">
    <citation type="submission" date="2018-02" db="EMBL/GenBank/DDBJ databases">
        <authorList>
            <person name="Hausmann B."/>
        </authorList>
    </citation>
    <scope>NUCLEOTIDE SEQUENCE [LARGE SCALE GENOMIC DNA]</scope>
    <source>
        <strain evidence="2">Peat soil MAG SbF1</strain>
    </source>
</reference>
<dbReference type="AlphaFoldDB" id="A0A2U3L2Z7"/>
<organism evidence="1 2">
    <name type="scientific">Candidatus Desulfosporosinus infrequens</name>
    <dbReference type="NCBI Taxonomy" id="2043169"/>
    <lineage>
        <taxon>Bacteria</taxon>
        <taxon>Bacillati</taxon>
        <taxon>Bacillota</taxon>
        <taxon>Clostridia</taxon>
        <taxon>Eubacteriales</taxon>
        <taxon>Desulfitobacteriaceae</taxon>
        <taxon>Desulfosporosinus</taxon>
    </lineage>
</organism>
<dbReference type="Proteomes" id="UP000238916">
    <property type="component" value="Unassembled WGS sequence"/>
</dbReference>
<gene>
    <name evidence="1" type="ORF">SBF1_3490007</name>
</gene>